<reference evidence="3" key="1">
    <citation type="submission" date="2014-09" db="EMBL/GenBank/DDBJ databases">
        <authorList>
            <person name="Mudge J."/>
            <person name="Ramaraj T."/>
            <person name="Lindquist I.E."/>
            <person name="Bharti A.K."/>
            <person name="Sundararajan A."/>
            <person name="Cameron C.T."/>
            <person name="Woodward J.E."/>
            <person name="May G.D."/>
            <person name="Brubaker C."/>
            <person name="Broadhvest J."/>
            <person name="Wilkins T.A."/>
        </authorList>
    </citation>
    <scope>NUCLEOTIDE SEQUENCE</scope>
    <source>
        <strain evidence="3">cv. AKA8401</strain>
    </source>
</reference>
<evidence type="ECO:0000313" key="2">
    <source>
        <dbReference type="EMBL" id="KHG19856.1"/>
    </source>
</evidence>
<keyword evidence="1" id="KW-1133">Transmembrane helix</keyword>
<dbReference type="AlphaFoldDB" id="A0A0B0P952"/>
<keyword evidence="1" id="KW-0812">Transmembrane</keyword>
<accession>A0A0B0P952</accession>
<proteinExistence type="predicted"/>
<dbReference type="EMBL" id="KN414141">
    <property type="protein sequence ID" value="KHG19856.1"/>
    <property type="molecule type" value="Genomic_DNA"/>
</dbReference>
<evidence type="ECO:0000313" key="3">
    <source>
        <dbReference type="Proteomes" id="UP000032142"/>
    </source>
</evidence>
<feature type="transmembrane region" description="Helical" evidence="1">
    <location>
        <begin position="20"/>
        <end position="41"/>
    </location>
</feature>
<organism evidence="2 3">
    <name type="scientific">Gossypium arboreum</name>
    <name type="common">Tree cotton</name>
    <name type="synonym">Gossypium nanking</name>
    <dbReference type="NCBI Taxonomy" id="29729"/>
    <lineage>
        <taxon>Eukaryota</taxon>
        <taxon>Viridiplantae</taxon>
        <taxon>Streptophyta</taxon>
        <taxon>Embryophyta</taxon>
        <taxon>Tracheophyta</taxon>
        <taxon>Spermatophyta</taxon>
        <taxon>Magnoliopsida</taxon>
        <taxon>eudicotyledons</taxon>
        <taxon>Gunneridae</taxon>
        <taxon>Pentapetalae</taxon>
        <taxon>rosids</taxon>
        <taxon>malvids</taxon>
        <taxon>Malvales</taxon>
        <taxon>Malvaceae</taxon>
        <taxon>Malvoideae</taxon>
        <taxon>Gossypium</taxon>
    </lineage>
</organism>
<evidence type="ECO:0000256" key="1">
    <source>
        <dbReference type="SAM" id="Phobius"/>
    </source>
</evidence>
<sequence>MFHFLDVQFLFIREKRVKGYYFLGCFHFFLFASFSPTCCMCRHMKPLKLHLT</sequence>
<keyword evidence="3" id="KW-1185">Reference proteome</keyword>
<protein>
    <submittedName>
        <fullName evidence="2">Uncharacterized protein</fullName>
    </submittedName>
</protein>
<keyword evidence="1" id="KW-0472">Membrane</keyword>
<gene>
    <name evidence="2" type="ORF">F383_26290</name>
</gene>
<dbReference type="Proteomes" id="UP000032142">
    <property type="component" value="Unassembled WGS sequence"/>
</dbReference>
<name>A0A0B0P952_GOSAR</name>